<reference evidence="1 2" key="1">
    <citation type="submission" date="2024-01" db="EMBL/GenBank/DDBJ databases">
        <title>The complete chloroplast genome sequence of Lithospermum erythrorhizon: insights into the phylogenetic relationship among Boraginaceae species and the maternal lineages of purple gromwells.</title>
        <authorList>
            <person name="Okada T."/>
            <person name="Watanabe K."/>
        </authorList>
    </citation>
    <scope>NUCLEOTIDE SEQUENCE [LARGE SCALE GENOMIC DNA]</scope>
</reference>
<gene>
    <name evidence="1" type="ORF">LIER_11725</name>
</gene>
<organism evidence="1 2">
    <name type="scientific">Lithospermum erythrorhizon</name>
    <name type="common">Purple gromwell</name>
    <name type="synonym">Lithospermum officinale var. erythrorhizon</name>
    <dbReference type="NCBI Taxonomy" id="34254"/>
    <lineage>
        <taxon>Eukaryota</taxon>
        <taxon>Viridiplantae</taxon>
        <taxon>Streptophyta</taxon>
        <taxon>Embryophyta</taxon>
        <taxon>Tracheophyta</taxon>
        <taxon>Spermatophyta</taxon>
        <taxon>Magnoliopsida</taxon>
        <taxon>eudicotyledons</taxon>
        <taxon>Gunneridae</taxon>
        <taxon>Pentapetalae</taxon>
        <taxon>asterids</taxon>
        <taxon>lamiids</taxon>
        <taxon>Boraginales</taxon>
        <taxon>Boraginaceae</taxon>
        <taxon>Boraginoideae</taxon>
        <taxon>Lithospermeae</taxon>
        <taxon>Lithospermum</taxon>
    </lineage>
</organism>
<proteinExistence type="predicted"/>
<evidence type="ECO:0000313" key="2">
    <source>
        <dbReference type="Proteomes" id="UP001454036"/>
    </source>
</evidence>
<accession>A0AAV3PP67</accession>
<keyword evidence="2" id="KW-1185">Reference proteome</keyword>
<name>A0AAV3PP67_LITER</name>
<sequence length="91" mass="10374">MFQCVEEVRRGSLGNYVSTTQCLKGKHLTNLEKACRQRGYILRVWTLDSLHISSMVSIKRLKLLIGGMYKVKGTAEKATAKNNCNIEQEQR</sequence>
<evidence type="ECO:0000313" key="1">
    <source>
        <dbReference type="EMBL" id="GAA0153505.1"/>
    </source>
</evidence>
<dbReference type="Proteomes" id="UP001454036">
    <property type="component" value="Unassembled WGS sequence"/>
</dbReference>
<comment type="caution">
    <text evidence="1">The sequence shown here is derived from an EMBL/GenBank/DDBJ whole genome shotgun (WGS) entry which is preliminary data.</text>
</comment>
<dbReference type="AlphaFoldDB" id="A0AAV3PP67"/>
<dbReference type="EMBL" id="BAABME010002193">
    <property type="protein sequence ID" value="GAA0153505.1"/>
    <property type="molecule type" value="Genomic_DNA"/>
</dbReference>
<protein>
    <submittedName>
        <fullName evidence="1">Uncharacterized protein</fullName>
    </submittedName>
</protein>